<reference evidence="1 2" key="1">
    <citation type="submission" date="2023-03" db="EMBL/GenBank/DDBJ databases">
        <title>Achromobacter spanius LIG8.</title>
        <authorList>
            <person name="Shrestha S."/>
        </authorList>
    </citation>
    <scope>NUCLEOTIDE SEQUENCE [LARGE SCALE GENOMIC DNA]</scope>
    <source>
        <strain evidence="1 2">LIG8</strain>
    </source>
</reference>
<dbReference type="Proteomes" id="UP001214170">
    <property type="component" value="Chromosome"/>
</dbReference>
<evidence type="ECO:0000313" key="2">
    <source>
        <dbReference type="Proteomes" id="UP001214170"/>
    </source>
</evidence>
<proteinExistence type="predicted"/>
<gene>
    <name evidence="1" type="ORF">P8T11_07610</name>
</gene>
<evidence type="ECO:0000313" key="1">
    <source>
        <dbReference type="EMBL" id="WFP09734.1"/>
    </source>
</evidence>
<keyword evidence="2" id="KW-1185">Reference proteome</keyword>
<name>A0ABY8GXY8_9BURK</name>
<protein>
    <submittedName>
        <fullName evidence="1">Uncharacterized protein</fullName>
    </submittedName>
</protein>
<sequence length="157" mass="17043">MDGRNRDQDMFKKITDLASGASGTAKNLADKASRSVSSAVENTASSAVRVKATGGAALGAVSDKGHDLIDQHWPKIERVVVDGLLNVASDKLKDEASVQLVLERAYEALPTLVRLALSRERYLEIVVKRKGPLLARIESARARRQANAEESIKMKHP</sequence>
<dbReference type="EMBL" id="CP121261">
    <property type="protein sequence ID" value="WFP09734.1"/>
    <property type="molecule type" value="Genomic_DNA"/>
</dbReference>
<dbReference type="RefSeq" id="WP_268077515.1">
    <property type="nucleotide sequence ID" value="NZ_CP106885.1"/>
</dbReference>
<organism evidence="1 2">
    <name type="scientific">Achromobacter spanius</name>
    <dbReference type="NCBI Taxonomy" id="217203"/>
    <lineage>
        <taxon>Bacteria</taxon>
        <taxon>Pseudomonadati</taxon>
        <taxon>Pseudomonadota</taxon>
        <taxon>Betaproteobacteria</taxon>
        <taxon>Burkholderiales</taxon>
        <taxon>Alcaligenaceae</taxon>
        <taxon>Achromobacter</taxon>
    </lineage>
</organism>
<accession>A0ABY8GXY8</accession>